<accession>A0A5B6WP57</accession>
<evidence type="ECO:0000256" key="1">
    <source>
        <dbReference type="SAM" id="MobiDB-lite"/>
    </source>
</evidence>
<evidence type="ECO:0000313" key="2">
    <source>
        <dbReference type="EMBL" id="KAA3483118.1"/>
    </source>
</evidence>
<protein>
    <submittedName>
        <fullName evidence="2">ATP-dependent DNA helicase-like protein RECG, chloroplastic-like</fullName>
    </submittedName>
</protein>
<dbReference type="Proteomes" id="UP000325315">
    <property type="component" value="Unassembled WGS sequence"/>
</dbReference>
<name>A0A5B6WP57_9ROSI</name>
<keyword evidence="2" id="KW-0378">Hydrolase</keyword>
<keyword evidence="2" id="KW-0347">Helicase</keyword>
<sequence>MNPNYEGKIKEQSKARQGRKSKSPKGVEHLYEANSQPLKAFASTYKTNLVVRNPGEERHYCCFRFCYEVVRVGVVRLGYYMYRCACGKFEMLLYCFTGKGLRSAIVFEAERGYRNALGRKMR</sequence>
<reference evidence="3" key="1">
    <citation type="journal article" date="2019" name="Plant Biotechnol. J.">
        <title>Genome sequencing of the Australian wild diploid species Gossypium australe highlights disease resistance and delayed gland morphogenesis.</title>
        <authorList>
            <person name="Cai Y."/>
            <person name="Cai X."/>
            <person name="Wang Q."/>
            <person name="Wang P."/>
            <person name="Zhang Y."/>
            <person name="Cai C."/>
            <person name="Xu Y."/>
            <person name="Wang K."/>
            <person name="Zhou Z."/>
            <person name="Wang C."/>
            <person name="Geng S."/>
            <person name="Li B."/>
            <person name="Dong Q."/>
            <person name="Hou Y."/>
            <person name="Wang H."/>
            <person name="Ai P."/>
            <person name="Liu Z."/>
            <person name="Yi F."/>
            <person name="Sun M."/>
            <person name="An G."/>
            <person name="Cheng J."/>
            <person name="Zhang Y."/>
            <person name="Shi Q."/>
            <person name="Xie Y."/>
            <person name="Shi X."/>
            <person name="Chang Y."/>
            <person name="Huang F."/>
            <person name="Chen Y."/>
            <person name="Hong S."/>
            <person name="Mi L."/>
            <person name="Sun Q."/>
            <person name="Zhang L."/>
            <person name="Zhou B."/>
            <person name="Peng R."/>
            <person name="Zhang X."/>
            <person name="Liu F."/>
        </authorList>
    </citation>
    <scope>NUCLEOTIDE SEQUENCE [LARGE SCALE GENOMIC DNA]</scope>
    <source>
        <strain evidence="3">cv. PA1801</strain>
    </source>
</reference>
<keyword evidence="2" id="KW-0067">ATP-binding</keyword>
<evidence type="ECO:0000313" key="3">
    <source>
        <dbReference type="Proteomes" id="UP000325315"/>
    </source>
</evidence>
<comment type="caution">
    <text evidence="2">The sequence shown here is derived from an EMBL/GenBank/DDBJ whole genome shotgun (WGS) entry which is preliminary data.</text>
</comment>
<dbReference type="AlphaFoldDB" id="A0A5B6WP57"/>
<dbReference type="GO" id="GO:0004386">
    <property type="term" value="F:helicase activity"/>
    <property type="evidence" value="ECO:0007669"/>
    <property type="project" value="UniProtKB-KW"/>
</dbReference>
<gene>
    <name evidence="2" type="ORF">EPI10_005314</name>
</gene>
<feature type="region of interest" description="Disordered" evidence="1">
    <location>
        <begin position="1"/>
        <end position="27"/>
    </location>
</feature>
<keyword evidence="3" id="KW-1185">Reference proteome</keyword>
<proteinExistence type="predicted"/>
<dbReference type="EMBL" id="SMMG02000002">
    <property type="protein sequence ID" value="KAA3483118.1"/>
    <property type="molecule type" value="Genomic_DNA"/>
</dbReference>
<keyword evidence="2" id="KW-0547">Nucleotide-binding</keyword>
<organism evidence="2 3">
    <name type="scientific">Gossypium australe</name>
    <dbReference type="NCBI Taxonomy" id="47621"/>
    <lineage>
        <taxon>Eukaryota</taxon>
        <taxon>Viridiplantae</taxon>
        <taxon>Streptophyta</taxon>
        <taxon>Embryophyta</taxon>
        <taxon>Tracheophyta</taxon>
        <taxon>Spermatophyta</taxon>
        <taxon>Magnoliopsida</taxon>
        <taxon>eudicotyledons</taxon>
        <taxon>Gunneridae</taxon>
        <taxon>Pentapetalae</taxon>
        <taxon>rosids</taxon>
        <taxon>malvids</taxon>
        <taxon>Malvales</taxon>
        <taxon>Malvaceae</taxon>
        <taxon>Malvoideae</taxon>
        <taxon>Gossypium</taxon>
    </lineage>
</organism>